<dbReference type="PIRSF" id="PIRSF038994">
    <property type="entry name" value="NagA"/>
    <property type="match status" value="1"/>
</dbReference>
<name>A0A498RC78_9FIRM</name>
<dbReference type="NCBIfam" id="TIGR00221">
    <property type="entry name" value="nagA"/>
    <property type="match status" value="1"/>
</dbReference>
<feature type="binding site" evidence="11">
    <location>
        <position position="254"/>
    </location>
    <ligand>
        <name>substrate</name>
    </ligand>
</feature>
<evidence type="ECO:0000256" key="10">
    <source>
        <dbReference type="PIRSR" id="PIRSR038994-1"/>
    </source>
</evidence>
<dbReference type="GO" id="GO:0006046">
    <property type="term" value="P:N-acetylglucosamine catabolic process"/>
    <property type="evidence" value="ECO:0007669"/>
    <property type="project" value="TreeGrafter"/>
</dbReference>
<evidence type="ECO:0000313" key="14">
    <source>
        <dbReference type="EMBL" id="VBB08540.1"/>
    </source>
</evidence>
<evidence type="ECO:0000256" key="1">
    <source>
        <dbReference type="ARBA" id="ARBA00010716"/>
    </source>
</evidence>
<dbReference type="RefSeq" id="WP_122629417.1">
    <property type="nucleotide sequence ID" value="NZ_UPPP01000093.1"/>
</dbReference>
<sequence>MNTSYYAISAKKIYLENKIIENGKIVIKDGLIEDIVEQENNVNVECLWDRQEMGIMPGFIDTHIHGANSYDVMQADFVSVNEVSKFLAKNGTTSFVPAVMTASLDKMNMALKNIHVCLGKVEGAEILGCYLEGPYFTSKHRGAQPEELLRAIQIEEIKGFIDSAGGSILTVALAPEKENAIDLIQYLVQKGIHVSLGHTNATFEEMKKAVFSGADIAVHTFNGMKGLHHREPGAVGAVLTNDKIYAELIADFTHVHPAVMEILLRCKPKDKIILVSDAMEAAGLEDGEYKLGQVKVTVNHSIARTGDGSLAGSTTNLLKEVAGLITKMGINPTDAINMASRNPAKMLGLENEIGSIRIGNKANLIIVDNQFQVVRTLIKGEIVYQR</sequence>
<evidence type="ECO:0000256" key="6">
    <source>
        <dbReference type="ARBA" id="ARBA00023277"/>
    </source>
</evidence>
<dbReference type="GO" id="GO:0046872">
    <property type="term" value="F:metal ion binding"/>
    <property type="evidence" value="ECO:0007669"/>
    <property type="project" value="UniProtKB-KW"/>
</dbReference>
<dbReference type="Pfam" id="PF01979">
    <property type="entry name" value="Amidohydro_1"/>
    <property type="match status" value="1"/>
</dbReference>
<dbReference type="InterPro" id="IPR032466">
    <property type="entry name" value="Metal_Hydrolase"/>
</dbReference>
<evidence type="ECO:0000256" key="7">
    <source>
        <dbReference type="ARBA" id="ARBA00047647"/>
    </source>
</evidence>
<evidence type="ECO:0000256" key="8">
    <source>
        <dbReference type="ARBA" id="ARBA00060590"/>
    </source>
</evidence>
<feature type="domain" description="Amidohydrolase-related" evidence="13">
    <location>
        <begin position="55"/>
        <end position="383"/>
    </location>
</feature>
<dbReference type="PANTHER" id="PTHR11113:SF14">
    <property type="entry name" value="N-ACETYLGLUCOSAMINE-6-PHOSPHATE DEACETYLASE"/>
    <property type="match status" value="1"/>
</dbReference>
<feature type="binding site" evidence="12">
    <location>
        <position position="198"/>
    </location>
    <ligand>
        <name>Zn(2+)</name>
        <dbReference type="ChEBI" id="CHEBI:29105"/>
    </ligand>
</feature>
<comment type="similarity">
    <text evidence="1 9">Belongs to the metallo-dependent hydrolases superfamily. NagA family.</text>
</comment>
<evidence type="ECO:0000256" key="3">
    <source>
        <dbReference type="ARBA" id="ARBA00018029"/>
    </source>
</evidence>
<evidence type="ECO:0000256" key="11">
    <source>
        <dbReference type="PIRSR" id="PIRSR038994-2"/>
    </source>
</evidence>
<dbReference type="CDD" id="cd00854">
    <property type="entry name" value="NagA"/>
    <property type="match status" value="1"/>
</dbReference>
<feature type="binding site" evidence="11">
    <location>
        <begin position="310"/>
        <end position="312"/>
    </location>
    <ligand>
        <name>substrate</name>
    </ligand>
</feature>
<feature type="binding site" evidence="12">
    <location>
        <position position="132"/>
    </location>
    <ligand>
        <name>Zn(2+)</name>
        <dbReference type="ChEBI" id="CHEBI:29105"/>
    </ligand>
</feature>
<evidence type="ECO:0000259" key="13">
    <source>
        <dbReference type="Pfam" id="PF01979"/>
    </source>
</evidence>
<evidence type="ECO:0000256" key="12">
    <source>
        <dbReference type="PIRSR" id="PIRSR038994-3"/>
    </source>
</evidence>
<evidence type="ECO:0000256" key="4">
    <source>
        <dbReference type="ARBA" id="ARBA00022723"/>
    </source>
</evidence>
<dbReference type="InterPro" id="IPR006680">
    <property type="entry name" value="Amidohydro-rel"/>
</dbReference>
<dbReference type="OrthoDB" id="9776488at2"/>
<comment type="cofactor">
    <cofactor evidence="12">
        <name>a divalent metal cation</name>
        <dbReference type="ChEBI" id="CHEBI:60240"/>
    </cofactor>
    <text evidence="12">Binds 1 divalent metal cation per subunit.</text>
</comment>
<dbReference type="FunFam" id="3.20.20.140:FF:000004">
    <property type="entry name" value="N-acetylglucosamine-6-phosphate deacetylase"/>
    <property type="match status" value="1"/>
</dbReference>
<feature type="binding site" evidence="11">
    <location>
        <position position="143"/>
    </location>
    <ligand>
        <name>substrate</name>
    </ligand>
</feature>
<keyword evidence="5 9" id="KW-0378">Hydrolase</keyword>
<feature type="binding site" evidence="11">
    <location>
        <begin position="222"/>
        <end position="223"/>
    </location>
    <ligand>
        <name>substrate</name>
    </ligand>
</feature>
<feature type="active site" description="Proton donor/acceptor" evidence="10">
    <location>
        <position position="277"/>
    </location>
</feature>
<evidence type="ECO:0000256" key="2">
    <source>
        <dbReference type="ARBA" id="ARBA00011899"/>
    </source>
</evidence>
<comment type="pathway">
    <text evidence="8">Amino-sugar metabolism; N-acetylneuraminate degradation; D-fructose 6-phosphate from N-acetylneuraminate: step 4/5.</text>
</comment>
<dbReference type="EMBL" id="UPPP01000093">
    <property type="protein sequence ID" value="VBB08540.1"/>
    <property type="molecule type" value="Genomic_DNA"/>
</dbReference>
<organism evidence="14 15">
    <name type="scientific">Lucifera butyrica</name>
    <dbReference type="NCBI Taxonomy" id="1351585"/>
    <lineage>
        <taxon>Bacteria</taxon>
        <taxon>Bacillati</taxon>
        <taxon>Bacillota</taxon>
        <taxon>Negativicutes</taxon>
        <taxon>Veillonellales</taxon>
        <taxon>Veillonellaceae</taxon>
        <taxon>Lucifera</taxon>
    </lineage>
</organism>
<dbReference type="Gene3D" id="2.30.40.10">
    <property type="entry name" value="Urease, subunit C, domain 1"/>
    <property type="match status" value="1"/>
</dbReference>
<accession>A0A498RC78</accession>
<comment type="catalytic activity">
    <reaction evidence="7">
        <text>N-acetyl-D-glucosamine 6-phosphate + H2O = D-glucosamine 6-phosphate + acetate</text>
        <dbReference type="Rhea" id="RHEA:22936"/>
        <dbReference type="ChEBI" id="CHEBI:15377"/>
        <dbReference type="ChEBI" id="CHEBI:30089"/>
        <dbReference type="ChEBI" id="CHEBI:57513"/>
        <dbReference type="ChEBI" id="CHEBI:58725"/>
        <dbReference type="EC" id="3.5.1.25"/>
    </reaction>
</comment>
<protein>
    <recommendedName>
        <fullName evidence="3">N-acetylglucosamine-6-phosphate deacetylase</fullName>
        <ecNumber evidence="2">3.5.1.25</ecNumber>
    </recommendedName>
</protein>
<dbReference type="SUPFAM" id="SSF51556">
    <property type="entry name" value="Metallo-dependent hydrolases"/>
    <property type="match status" value="1"/>
</dbReference>
<feature type="binding site" evidence="12">
    <location>
        <position position="219"/>
    </location>
    <ligand>
        <name>Zn(2+)</name>
        <dbReference type="ChEBI" id="CHEBI:29105"/>
    </ligand>
</feature>
<keyword evidence="6 9" id="KW-0119">Carbohydrate metabolism</keyword>
<dbReference type="Gene3D" id="3.20.20.140">
    <property type="entry name" value="Metal-dependent hydrolases"/>
    <property type="match status" value="1"/>
</dbReference>
<evidence type="ECO:0000256" key="5">
    <source>
        <dbReference type="ARBA" id="ARBA00022801"/>
    </source>
</evidence>
<dbReference type="GO" id="GO:0008448">
    <property type="term" value="F:N-acetylglucosamine-6-phosphate deacetylase activity"/>
    <property type="evidence" value="ECO:0007669"/>
    <property type="project" value="UniProtKB-EC"/>
</dbReference>
<evidence type="ECO:0000313" key="15">
    <source>
        <dbReference type="Proteomes" id="UP000277811"/>
    </source>
</evidence>
<dbReference type="SUPFAM" id="SSF51338">
    <property type="entry name" value="Composite domain of metallo-dependent hydrolases"/>
    <property type="match status" value="1"/>
</dbReference>
<gene>
    <name evidence="14" type="ORF">LUCI_3818</name>
</gene>
<dbReference type="InterPro" id="IPR011059">
    <property type="entry name" value="Metal-dep_hydrolase_composite"/>
</dbReference>
<keyword evidence="4 12" id="KW-0479">Metal-binding</keyword>
<dbReference type="EC" id="3.5.1.25" evidence="2"/>
<proteinExistence type="inferred from homology"/>
<keyword evidence="15" id="KW-1185">Reference proteome</keyword>
<dbReference type="PANTHER" id="PTHR11113">
    <property type="entry name" value="N-ACETYLGLUCOSAMINE-6-PHOSPHATE DEACETYLASE"/>
    <property type="match status" value="1"/>
</dbReference>
<evidence type="ECO:0000256" key="9">
    <source>
        <dbReference type="PIRNR" id="PIRNR038994"/>
    </source>
</evidence>
<feature type="binding site" evidence="11">
    <location>
        <position position="230"/>
    </location>
    <ligand>
        <name>substrate</name>
    </ligand>
</feature>
<reference evidence="14 15" key="1">
    <citation type="submission" date="2018-06" db="EMBL/GenBank/DDBJ databases">
        <authorList>
            <person name="Strepis N."/>
        </authorList>
    </citation>
    <scope>NUCLEOTIDE SEQUENCE [LARGE SCALE GENOMIC DNA]</scope>
    <source>
        <strain evidence="14">LUCI</strain>
    </source>
</reference>
<dbReference type="Proteomes" id="UP000277811">
    <property type="component" value="Unassembled WGS sequence"/>
</dbReference>
<dbReference type="InterPro" id="IPR003764">
    <property type="entry name" value="GlcNAc_6-P_deAcase"/>
</dbReference>
<dbReference type="AlphaFoldDB" id="A0A498RC78"/>